<dbReference type="Proteomes" id="UP000682782">
    <property type="component" value="Chromosome"/>
</dbReference>
<keyword evidence="2" id="KW-1185">Reference proteome</keyword>
<reference evidence="1" key="1">
    <citation type="submission" date="2021-01" db="EMBL/GenBank/DDBJ databases">
        <title>Complete genome sequence of Clostridiales bacterium R-7.</title>
        <authorList>
            <person name="Mahoney-Kurpe S.C."/>
            <person name="Palevich N."/>
            <person name="Koike S."/>
            <person name="Moon C.D."/>
            <person name="Attwood G.T."/>
        </authorList>
    </citation>
    <scope>NUCLEOTIDE SEQUENCE</scope>
    <source>
        <strain evidence="1">R-7</strain>
    </source>
</reference>
<evidence type="ECO:0000313" key="1">
    <source>
        <dbReference type="EMBL" id="QUC65979.1"/>
    </source>
</evidence>
<proteinExistence type="predicted"/>
<organism evidence="1 2">
    <name type="scientific">Aristaeella hokkaidonensis</name>
    <dbReference type="NCBI Taxonomy" id="3046382"/>
    <lineage>
        <taxon>Bacteria</taxon>
        <taxon>Bacillati</taxon>
        <taxon>Bacillota</taxon>
        <taxon>Clostridia</taxon>
        <taxon>Eubacteriales</taxon>
        <taxon>Aristaeellaceae</taxon>
        <taxon>Aristaeella</taxon>
    </lineage>
</organism>
<evidence type="ECO:0000313" key="2">
    <source>
        <dbReference type="Proteomes" id="UP000682782"/>
    </source>
</evidence>
<sequence length="184" mass="20335">MKTLILNGSPRANGDTVSLIRELTKKLPGEYKIVDAYHCDVSPCVDCRYCWEHSGCAIADGMQEIYDYIQECDNILIASPVYFSELTGKLLDLGSGLQTYYCATFFRKEKPIPKEKKGAVMLVGGGDGHMEKAYSTARILLRHMNCQSIHDLVSSHNTNVTPAADDANALQGIDSIINFFANPH</sequence>
<gene>
    <name evidence="1" type="ORF">JYE49_08835</name>
</gene>
<protein>
    <submittedName>
        <fullName evidence="1">Flavodoxin family protein</fullName>
    </submittedName>
</protein>
<name>A0AC61MUJ7_9FIRM</name>
<accession>A0AC61MUJ7</accession>
<dbReference type="EMBL" id="CP068393">
    <property type="protein sequence ID" value="QUC65979.1"/>
    <property type="molecule type" value="Genomic_DNA"/>
</dbReference>